<proteinExistence type="predicted"/>
<dbReference type="Proteomes" id="UP000265520">
    <property type="component" value="Unassembled WGS sequence"/>
</dbReference>
<accession>A0A392RBN4</accession>
<feature type="non-terminal residue" evidence="2">
    <location>
        <position position="1"/>
    </location>
</feature>
<evidence type="ECO:0000256" key="1">
    <source>
        <dbReference type="SAM" id="MobiDB-lite"/>
    </source>
</evidence>
<feature type="region of interest" description="Disordered" evidence="1">
    <location>
        <begin position="43"/>
        <end position="71"/>
    </location>
</feature>
<evidence type="ECO:0000313" key="3">
    <source>
        <dbReference type="Proteomes" id="UP000265520"/>
    </source>
</evidence>
<protein>
    <submittedName>
        <fullName evidence="2">Envelope-like protein</fullName>
    </submittedName>
</protein>
<sequence length="133" mass="15023">VFDVENLNSRDSPEKKLALIAKRLRSNTGKNVAAISEPVKTFKKGKKSCGPERQWSKVTTPSEPKKKNLKRKAVFSSDSEFEEEQHAIACSGASSKKSVKRKRIPQDVPPIPTDNISFHRVENADMWRFVLKT</sequence>
<organism evidence="2 3">
    <name type="scientific">Trifolium medium</name>
    <dbReference type="NCBI Taxonomy" id="97028"/>
    <lineage>
        <taxon>Eukaryota</taxon>
        <taxon>Viridiplantae</taxon>
        <taxon>Streptophyta</taxon>
        <taxon>Embryophyta</taxon>
        <taxon>Tracheophyta</taxon>
        <taxon>Spermatophyta</taxon>
        <taxon>Magnoliopsida</taxon>
        <taxon>eudicotyledons</taxon>
        <taxon>Gunneridae</taxon>
        <taxon>Pentapetalae</taxon>
        <taxon>rosids</taxon>
        <taxon>fabids</taxon>
        <taxon>Fabales</taxon>
        <taxon>Fabaceae</taxon>
        <taxon>Papilionoideae</taxon>
        <taxon>50 kb inversion clade</taxon>
        <taxon>NPAAA clade</taxon>
        <taxon>Hologalegina</taxon>
        <taxon>IRL clade</taxon>
        <taxon>Trifolieae</taxon>
        <taxon>Trifolium</taxon>
    </lineage>
</organism>
<evidence type="ECO:0000313" key="2">
    <source>
        <dbReference type="EMBL" id="MCI33991.1"/>
    </source>
</evidence>
<feature type="region of interest" description="Disordered" evidence="1">
    <location>
        <begin position="91"/>
        <end position="114"/>
    </location>
</feature>
<comment type="caution">
    <text evidence="2">The sequence shown here is derived from an EMBL/GenBank/DDBJ whole genome shotgun (WGS) entry which is preliminary data.</text>
</comment>
<keyword evidence="3" id="KW-1185">Reference proteome</keyword>
<dbReference type="EMBL" id="LXQA010209145">
    <property type="protein sequence ID" value="MCI33991.1"/>
    <property type="molecule type" value="Genomic_DNA"/>
</dbReference>
<feature type="non-terminal residue" evidence="2">
    <location>
        <position position="133"/>
    </location>
</feature>
<name>A0A392RBN4_9FABA</name>
<reference evidence="2 3" key="1">
    <citation type="journal article" date="2018" name="Front. Plant Sci.">
        <title>Red Clover (Trifolium pratense) and Zigzag Clover (T. medium) - A Picture of Genomic Similarities and Differences.</title>
        <authorList>
            <person name="Dluhosova J."/>
            <person name="Istvanek J."/>
            <person name="Nedelnik J."/>
            <person name="Repkova J."/>
        </authorList>
    </citation>
    <scope>NUCLEOTIDE SEQUENCE [LARGE SCALE GENOMIC DNA]</scope>
    <source>
        <strain evidence="3">cv. 10/8</strain>
        <tissue evidence="2">Leaf</tissue>
    </source>
</reference>
<dbReference type="AlphaFoldDB" id="A0A392RBN4"/>